<evidence type="ECO:0000256" key="2">
    <source>
        <dbReference type="ARBA" id="ARBA00004947"/>
    </source>
</evidence>
<reference evidence="10" key="1">
    <citation type="submission" date="2020-11" db="EMBL/GenBank/DDBJ databases">
        <authorList>
            <person name="Whiteford S."/>
        </authorList>
    </citation>
    <scope>NUCLEOTIDE SEQUENCE</scope>
</reference>
<evidence type="ECO:0000256" key="7">
    <source>
        <dbReference type="ARBA" id="ARBA00032729"/>
    </source>
</evidence>
<evidence type="ECO:0000256" key="1">
    <source>
        <dbReference type="ARBA" id="ARBA00001712"/>
    </source>
</evidence>
<name>A0A8S4GB19_PLUXY</name>
<dbReference type="EMBL" id="CAJHNJ030000188">
    <property type="protein sequence ID" value="CAG9137134.1"/>
    <property type="molecule type" value="Genomic_DNA"/>
</dbReference>
<dbReference type="Proteomes" id="UP000653454">
    <property type="component" value="Unassembled WGS sequence"/>
</dbReference>
<dbReference type="Gene3D" id="2.70.98.10">
    <property type="match status" value="1"/>
</dbReference>
<evidence type="ECO:0000256" key="6">
    <source>
        <dbReference type="ARBA" id="ARBA00023277"/>
    </source>
</evidence>
<keyword evidence="6" id="KW-0119">Carbohydrate metabolism</keyword>
<organism evidence="10 11">
    <name type="scientific">Plutella xylostella</name>
    <name type="common">Diamondback moth</name>
    <name type="synonym">Plutella maculipennis</name>
    <dbReference type="NCBI Taxonomy" id="51655"/>
    <lineage>
        <taxon>Eukaryota</taxon>
        <taxon>Metazoa</taxon>
        <taxon>Ecdysozoa</taxon>
        <taxon>Arthropoda</taxon>
        <taxon>Hexapoda</taxon>
        <taxon>Insecta</taxon>
        <taxon>Pterygota</taxon>
        <taxon>Neoptera</taxon>
        <taxon>Endopterygota</taxon>
        <taxon>Lepidoptera</taxon>
        <taxon>Glossata</taxon>
        <taxon>Ditrysia</taxon>
        <taxon>Yponomeutoidea</taxon>
        <taxon>Plutellidae</taxon>
        <taxon>Plutella</taxon>
    </lineage>
</organism>
<feature type="region of interest" description="Disordered" evidence="9">
    <location>
        <begin position="427"/>
        <end position="486"/>
    </location>
</feature>
<evidence type="ECO:0000256" key="5">
    <source>
        <dbReference type="ARBA" id="ARBA00023235"/>
    </source>
</evidence>
<dbReference type="GO" id="GO:0006006">
    <property type="term" value="P:glucose metabolic process"/>
    <property type="evidence" value="ECO:0007669"/>
    <property type="project" value="TreeGrafter"/>
</dbReference>
<feature type="compositionally biased region" description="Low complexity" evidence="9">
    <location>
        <begin position="450"/>
        <end position="464"/>
    </location>
</feature>
<evidence type="ECO:0000256" key="4">
    <source>
        <dbReference type="ARBA" id="ARBA00021023"/>
    </source>
</evidence>
<feature type="compositionally biased region" description="Low complexity" evidence="9">
    <location>
        <begin position="43"/>
        <end position="54"/>
    </location>
</feature>
<evidence type="ECO:0000256" key="9">
    <source>
        <dbReference type="SAM" id="MobiDB-lite"/>
    </source>
</evidence>
<dbReference type="InterPro" id="IPR047215">
    <property type="entry name" value="Galactose_mutarotase-like"/>
</dbReference>
<gene>
    <name evidence="10" type="ORF">PLXY2_LOCUS15383</name>
</gene>
<dbReference type="PANTHER" id="PTHR10091:SF0">
    <property type="entry name" value="GALACTOSE MUTAROTASE"/>
    <property type="match status" value="1"/>
</dbReference>
<dbReference type="InterPro" id="IPR014718">
    <property type="entry name" value="GH-type_carb-bd"/>
</dbReference>
<dbReference type="GO" id="GO:0030246">
    <property type="term" value="F:carbohydrate binding"/>
    <property type="evidence" value="ECO:0007669"/>
    <property type="project" value="InterPro"/>
</dbReference>
<dbReference type="CDD" id="cd09019">
    <property type="entry name" value="galactose_mutarotase_like"/>
    <property type="match status" value="1"/>
</dbReference>
<proteinExistence type="inferred from homology"/>
<accession>A0A8S4GB19</accession>
<dbReference type="InterPro" id="IPR011013">
    <property type="entry name" value="Gal_mutarotase_sf_dom"/>
</dbReference>
<feature type="compositionally biased region" description="Acidic residues" evidence="9">
    <location>
        <begin position="69"/>
        <end position="80"/>
    </location>
</feature>
<dbReference type="InterPro" id="IPR008183">
    <property type="entry name" value="Aldose_1/G6P_1-epimerase"/>
</dbReference>
<sequence>MALNPGKKGNPPKTVPASNAEINRTSSKAPRTSKRMSSINQVNNARASSTNNARLSTRINLDTGASGDVDNEEKVEEEEEKVPDVELIVDGFGFMPGHGKRRHSRMGEEASIESPCASSTNVDIVRRYTWRTRNRMLVQLISYGATFTTIRVPDKKGIPEDVIAGFDTLEEYFQRQNPYFGATIGRYANYICEGTMVVRPSGRLYMLSQNKHHHHYNGGYIGFDKVNWRSYVSGNKVIMSHVSERFSEGYPGTVLVQSCFEVTCDNTIKIEMKCTTSEPTIINLSICPYFNLAGHQAGNEEMLDHIITINGDKFTPTADDGLPTGEKKVVGGTAYDFRVPRMLKVMMPKIPMGGYNLNYCITKGVEQELTFHARAVHARTGRVVEVYSNQPGMQFYTGNNLPDPDKIVELLPGEEDEMGEAWEVKEEEMVEGAEASEAAEPVMTRAPSQAAEAAKATAAESKSSTSEEESELLSERSVAGESSEGSRGVGYVPLYGKGNALYIRHGFFCFMPQNYPDAVNHKNFPNSVLNPGEVYVHKIEYKFGLLLGKFV</sequence>
<dbReference type="Pfam" id="PF01263">
    <property type="entry name" value="Aldose_epim"/>
    <property type="match status" value="1"/>
</dbReference>
<comment type="function">
    <text evidence="8">Mutarotase that catalyzes the interconversion of beta-D-galactose and alpha-D-galactose during galactose metabolism. Beta-D-galactose is metabolized in the liver into glucose 1-phosphate, the primary metabolic fuel, by the action of four enzymes that constitute the Leloir pathway: GALM, GALK1 (galactokinase), GALT (galactose-1-phosphate uridylyltransferase) and GALE (UDP-galactose-4'-epimerase). Involved in the maintenance of the equilibrium between the beta- and alpha-anomers of galactose, therefore ensuring a sufficient supply of the alpha-anomer for GALK1. Also active on D-glucose although shows a preference for galactose over glucose.</text>
</comment>
<evidence type="ECO:0000256" key="8">
    <source>
        <dbReference type="ARBA" id="ARBA00045743"/>
    </source>
</evidence>
<dbReference type="GO" id="GO:0033499">
    <property type="term" value="P:galactose catabolic process via UDP-galactose, Leloir pathway"/>
    <property type="evidence" value="ECO:0007669"/>
    <property type="project" value="TreeGrafter"/>
</dbReference>
<comment type="similarity">
    <text evidence="3">Belongs to the aldose epimerase family.</text>
</comment>
<protein>
    <recommendedName>
        <fullName evidence="4">Galactose mutarotase</fullName>
    </recommendedName>
    <alternativeName>
        <fullName evidence="7">Aldose 1-epimerase</fullName>
    </alternativeName>
</protein>
<dbReference type="SUPFAM" id="SSF74650">
    <property type="entry name" value="Galactose mutarotase-like"/>
    <property type="match status" value="2"/>
</dbReference>
<dbReference type="PANTHER" id="PTHR10091">
    <property type="entry name" value="ALDOSE-1-EPIMERASE"/>
    <property type="match status" value="1"/>
</dbReference>
<feature type="region of interest" description="Disordered" evidence="9">
    <location>
        <begin position="1"/>
        <end position="80"/>
    </location>
</feature>
<comment type="catalytic activity">
    <reaction evidence="1">
        <text>alpha-D-galactose = beta-D-galactose</text>
        <dbReference type="Rhea" id="RHEA:28675"/>
        <dbReference type="ChEBI" id="CHEBI:27667"/>
        <dbReference type="ChEBI" id="CHEBI:28061"/>
        <dbReference type="EC" id="5.1.3.3"/>
    </reaction>
    <physiologicalReaction direction="right-to-left" evidence="1">
        <dbReference type="Rhea" id="RHEA:28677"/>
    </physiologicalReaction>
</comment>
<comment type="pathway">
    <text evidence="2">Carbohydrate metabolism; galactose metabolism.</text>
</comment>
<evidence type="ECO:0000313" key="11">
    <source>
        <dbReference type="Proteomes" id="UP000653454"/>
    </source>
</evidence>
<dbReference type="GO" id="GO:0004034">
    <property type="term" value="F:aldose 1-epimerase activity"/>
    <property type="evidence" value="ECO:0007669"/>
    <property type="project" value="UniProtKB-EC"/>
</dbReference>
<dbReference type="AlphaFoldDB" id="A0A8S4GB19"/>
<evidence type="ECO:0000256" key="3">
    <source>
        <dbReference type="ARBA" id="ARBA00006206"/>
    </source>
</evidence>
<keyword evidence="11" id="KW-1185">Reference proteome</keyword>
<feature type="compositionally biased region" description="Polar residues" evidence="9">
    <location>
        <begin position="16"/>
        <end position="42"/>
    </location>
</feature>
<comment type="caution">
    <text evidence="10">The sequence shown here is derived from an EMBL/GenBank/DDBJ whole genome shotgun (WGS) entry which is preliminary data.</text>
</comment>
<keyword evidence="5" id="KW-0413">Isomerase</keyword>
<evidence type="ECO:0000313" key="10">
    <source>
        <dbReference type="EMBL" id="CAG9137134.1"/>
    </source>
</evidence>